<feature type="region of interest" description="Disordered" evidence="6">
    <location>
        <begin position="1"/>
        <end position="20"/>
    </location>
</feature>
<dbReference type="GO" id="GO:0043565">
    <property type="term" value="F:sequence-specific DNA binding"/>
    <property type="evidence" value="ECO:0007669"/>
    <property type="project" value="InterPro"/>
</dbReference>
<organism evidence="8 9">
    <name type="scientific">Puccinia sorghi</name>
    <dbReference type="NCBI Taxonomy" id="27349"/>
    <lineage>
        <taxon>Eukaryota</taxon>
        <taxon>Fungi</taxon>
        <taxon>Dikarya</taxon>
        <taxon>Basidiomycota</taxon>
        <taxon>Pucciniomycotina</taxon>
        <taxon>Pucciniomycetes</taxon>
        <taxon>Pucciniales</taxon>
        <taxon>Pucciniaceae</taxon>
        <taxon>Puccinia</taxon>
    </lineage>
</organism>
<evidence type="ECO:0000256" key="5">
    <source>
        <dbReference type="RuleBase" id="RU004020"/>
    </source>
</evidence>
<dbReference type="STRING" id="27349.A0A0L6VN79"/>
<dbReference type="GO" id="GO:0005634">
    <property type="term" value="C:nucleus"/>
    <property type="evidence" value="ECO:0007669"/>
    <property type="project" value="UniProtKB-SubCell"/>
</dbReference>
<dbReference type="AlphaFoldDB" id="A0A0L6VN79"/>
<dbReference type="InterPro" id="IPR000232">
    <property type="entry name" value="HSF_DNA-bd"/>
</dbReference>
<reference evidence="8 9" key="1">
    <citation type="submission" date="2015-08" db="EMBL/GenBank/DDBJ databases">
        <title>Next Generation Sequencing and Analysis of the Genome of Puccinia sorghi L Schw, the Causal Agent of Maize Common Rust.</title>
        <authorList>
            <person name="Rochi L."/>
            <person name="Burguener G."/>
            <person name="Darino M."/>
            <person name="Turjanski A."/>
            <person name="Kreff E."/>
            <person name="Dieguez M.J."/>
            <person name="Sacco F."/>
        </authorList>
    </citation>
    <scope>NUCLEOTIDE SEQUENCE [LARGE SCALE GENOMIC DNA]</scope>
    <source>
        <strain evidence="8 9">RO10H11247</strain>
    </source>
</reference>
<feature type="region of interest" description="Disordered" evidence="6">
    <location>
        <begin position="32"/>
        <end position="105"/>
    </location>
</feature>
<dbReference type="Pfam" id="PF00447">
    <property type="entry name" value="HSF_DNA-bind"/>
    <property type="match status" value="1"/>
</dbReference>
<dbReference type="VEuPathDB" id="FungiDB:VP01_1298g4"/>
<dbReference type="Gene3D" id="1.10.10.10">
    <property type="entry name" value="Winged helix-like DNA-binding domain superfamily/Winged helix DNA-binding domain"/>
    <property type="match status" value="1"/>
</dbReference>
<evidence type="ECO:0000256" key="2">
    <source>
        <dbReference type="ARBA" id="ARBA00006403"/>
    </source>
</evidence>
<evidence type="ECO:0000256" key="1">
    <source>
        <dbReference type="ARBA" id="ARBA00004123"/>
    </source>
</evidence>
<dbReference type="EMBL" id="LAVV01003320">
    <property type="protein sequence ID" value="KNZ62231.1"/>
    <property type="molecule type" value="Genomic_DNA"/>
</dbReference>
<evidence type="ECO:0000256" key="3">
    <source>
        <dbReference type="ARBA" id="ARBA00023125"/>
    </source>
</evidence>
<comment type="similarity">
    <text evidence="2 5">Belongs to the HSF family.</text>
</comment>
<name>A0A0L6VN79_9BASI</name>
<dbReference type="PANTHER" id="PTHR10015">
    <property type="entry name" value="HEAT SHOCK TRANSCRIPTION FACTOR"/>
    <property type="match status" value="1"/>
</dbReference>
<feature type="compositionally biased region" description="Polar residues" evidence="6">
    <location>
        <begin position="32"/>
        <end position="64"/>
    </location>
</feature>
<evidence type="ECO:0000313" key="8">
    <source>
        <dbReference type="EMBL" id="KNZ62231.1"/>
    </source>
</evidence>
<evidence type="ECO:0000259" key="7">
    <source>
        <dbReference type="SMART" id="SM00415"/>
    </source>
</evidence>
<dbReference type="OrthoDB" id="60033at2759"/>
<comment type="caution">
    <text evidence="8">The sequence shown here is derived from an EMBL/GenBank/DDBJ whole genome shotgun (WGS) entry which is preliminary data.</text>
</comment>
<dbReference type="PANTHER" id="PTHR10015:SF427">
    <property type="entry name" value="HEAT SHOCK FACTOR PROTEIN"/>
    <property type="match status" value="1"/>
</dbReference>
<proteinExistence type="inferred from homology"/>
<feature type="compositionally biased region" description="Basic residues" evidence="6">
    <location>
        <begin position="337"/>
        <end position="347"/>
    </location>
</feature>
<dbReference type="InterPro" id="IPR036390">
    <property type="entry name" value="WH_DNA-bd_sf"/>
</dbReference>
<evidence type="ECO:0000313" key="9">
    <source>
        <dbReference type="Proteomes" id="UP000037035"/>
    </source>
</evidence>
<dbReference type="InterPro" id="IPR036388">
    <property type="entry name" value="WH-like_DNA-bd_sf"/>
</dbReference>
<keyword evidence="3" id="KW-0238">DNA-binding</keyword>
<sequence length="372" mass="41074">MADTTSPVHPYEYSDGIESNHNFSHHHAVNIENNPSCQASPGPLQSNSASLSLARATNSNNNNPALVPSPNPAESGQQSPHYPFQSTVSLPHSPYPQNVNISPTHYYHGQEDANYISSPNLQPVGLNSGLPYISKISHVPSTSRRQSLTGSSQELLSISNRSRLESPGLSSRYSHMTLIKSDSPDGFEIPRQPRPEASASPQCTAFISKLYHLCGHEEYRPYIVRMMIMSTLEWARGCLCLSTWCVFLLPANTDFATTILPKFFRHNNVSSFIRQLNVCCQFLIIGDLYSFTRLPTIKLLDQVDNVQTKSSTCSFSGFSHPHFRRGDENSLSLIKPKPNKNKGARKATKCAVSIDDKCGKPGRKSTSIPGKL</sequence>
<dbReference type="Proteomes" id="UP000037035">
    <property type="component" value="Unassembled WGS sequence"/>
</dbReference>
<comment type="subcellular location">
    <subcellularLocation>
        <location evidence="1">Nucleus</location>
    </subcellularLocation>
</comment>
<protein>
    <recommendedName>
        <fullName evidence="7">HSF-type DNA-binding domain-containing protein</fullName>
    </recommendedName>
</protein>
<feature type="region of interest" description="Disordered" evidence="6">
    <location>
        <begin position="325"/>
        <end position="347"/>
    </location>
</feature>
<accession>A0A0L6VN79</accession>
<keyword evidence="4" id="KW-0539">Nucleus</keyword>
<dbReference type="SMART" id="SM00415">
    <property type="entry name" value="HSF"/>
    <property type="match status" value="1"/>
</dbReference>
<keyword evidence="9" id="KW-1185">Reference proteome</keyword>
<dbReference type="GO" id="GO:0003700">
    <property type="term" value="F:DNA-binding transcription factor activity"/>
    <property type="evidence" value="ECO:0007669"/>
    <property type="project" value="InterPro"/>
</dbReference>
<dbReference type="SUPFAM" id="SSF46785">
    <property type="entry name" value="Winged helix' DNA-binding domain"/>
    <property type="match status" value="1"/>
</dbReference>
<evidence type="ECO:0000256" key="6">
    <source>
        <dbReference type="SAM" id="MobiDB-lite"/>
    </source>
</evidence>
<evidence type="ECO:0000256" key="4">
    <source>
        <dbReference type="ARBA" id="ARBA00023242"/>
    </source>
</evidence>
<feature type="compositionally biased region" description="Polar residues" evidence="6">
    <location>
        <begin position="72"/>
        <end position="103"/>
    </location>
</feature>
<feature type="domain" description="HSF-type DNA-binding" evidence="7">
    <location>
        <begin position="202"/>
        <end position="337"/>
    </location>
</feature>
<gene>
    <name evidence="8" type="ORF">VP01_1298g4</name>
</gene>